<protein>
    <submittedName>
        <fullName evidence="1">Uncharacterized protein</fullName>
    </submittedName>
</protein>
<proteinExistence type="predicted"/>
<gene>
    <name evidence="1" type="ORF">LOK49_LG08G01064</name>
</gene>
<organism evidence="1 2">
    <name type="scientific">Camellia lanceoleosa</name>
    <dbReference type="NCBI Taxonomy" id="1840588"/>
    <lineage>
        <taxon>Eukaryota</taxon>
        <taxon>Viridiplantae</taxon>
        <taxon>Streptophyta</taxon>
        <taxon>Embryophyta</taxon>
        <taxon>Tracheophyta</taxon>
        <taxon>Spermatophyta</taxon>
        <taxon>Magnoliopsida</taxon>
        <taxon>eudicotyledons</taxon>
        <taxon>Gunneridae</taxon>
        <taxon>Pentapetalae</taxon>
        <taxon>asterids</taxon>
        <taxon>Ericales</taxon>
        <taxon>Theaceae</taxon>
        <taxon>Camellia</taxon>
    </lineage>
</organism>
<evidence type="ECO:0000313" key="2">
    <source>
        <dbReference type="Proteomes" id="UP001060215"/>
    </source>
</evidence>
<evidence type="ECO:0000313" key="1">
    <source>
        <dbReference type="EMBL" id="KAI8002686.1"/>
    </source>
</evidence>
<reference evidence="1 2" key="1">
    <citation type="journal article" date="2022" name="Plant J.">
        <title>Chromosome-level genome of Camellia lanceoleosa provides a valuable resource for understanding genome evolution and self-incompatibility.</title>
        <authorList>
            <person name="Gong W."/>
            <person name="Xiao S."/>
            <person name="Wang L."/>
            <person name="Liao Z."/>
            <person name="Chang Y."/>
            <person name="Mo W."/>
            <person name="Hu G."/>
            <person name="Li W."/>
            <person name="Zhao G."/>
            <person name="Zhu H."/>
            <person name="Hu X."/>
            <person name="Ji K."/>
            <person name="Xiang X."/>
            <person name="Song Q."/>
            <person name="Yuan D."/>
            <person name="Jin S."/>
            <person name="Zhang L."/>
        </authorList>
    </citation>
    <scope>NUCLEOTIDE SEQUENCE [LARGE SCALE GENOMIC DNA]</scope>
    <source>
        <strain evidence="1">SQ_2022a</strain>
    </source>
</reference>
<keyword evidence="2" id="KW-1185">Reference proteome</keyword>
<dbReference type="EMBL" id="CM045766">
    <property type="protein sequence ID" value="KAI8002686.1"/>
    <property type="molecule type" value="Genomic_DNA"/>
</dbReference>
<dbReference type="Proteomes" id="UP001060215">
    <property type="component" value="Chromosome 9"/>
</dbReference>
<comment type="caution">
    <text evidence="1">The sequence shown here is derived from an EMBL/GenBank/DDBJ whole genome shotgun (WGS) entry which is preliminary data.</text>
</comment>
<sequence>MARRFTSILKQLYTRSPSRSVTYMPRQRDGAPKAITLISGDGIELLVTIAVEQVMEAMHAPVYLDRYQVRGNIKNASPKVIKSICKNKACLKGGLGFLNRLRR</sequence>
<name>A0ACC0GP33_9ERIC</name>
<accession>A0ACC0GP33</accession>